<feature type="transmembrane region" description="Helical" evidence="8">
    <location>
        <begin position="187"/>
        <end position="210"/>
    </location>
</feature>
<evidence type="ECO:0000313" key="11">
    <source>
        <dbReference type="Proteomes" id="UP000070427"/>
    </source>
</evidence>
<dbReference type="PROSITE" id="PS50928">
    <property type="entry name" value="ABC_TM1"/>
    <property type="match status" value="1"/>
</dbReference>
<dbReference type="NCBIfam" id="NF008049">
    <property type="entry name" value="PRK10782.1"/>
    <property type="match status" value="1"/>
</dbReference>
<dbReference type="GO" id="GO:0048473">
    <property type="term" value="P:D-methionine transmembrane transport"/>
    <property type="evidence" value="ECO:0007669"/>
    <property type="project" value="TreeGrafter"/>
</dbReference>
<reference evidence="10 11" key="1">
    <citation type="submission" date="2015-12" db="EMBL/GenBank/DDBJ databases">
        <title>Draft genome sequnece of Fervidicola ferrireducens strain Y170.</title>
        <authorList>
            <person name="Patel B.K."/>
        </authorList>
    </citation>
    <scope>NUCLEOTIDE SEQUENCE [LARGE SCALE GENOMIC DNA]</scope>
    <source>
        <strain evidence="10 11">Y170</strain>
    </source>
</reference>
<protein>
    <submittedName>
        <fullName evidence="10">Methionine import system permease protein MetP</fullName>
    </submittedName>
</protein>
<feature type="transmembrane region" description="Helical" evidence="8">
    <location>
        <begin position="81"/>
        <end position="102"/>
    </location>
</feature>
<evidence type="ECO:0000256" key="7">
    <source>
        <dbReference type="ARBA" id="ARBA00023136"/>
    </source>
</evidence>
<dbReference type="InterPro" id="IPR051322">
    <property type="entry name" value="AA_ABC_Transporter_Permease"/>
</dbReference>
<evidence type="ECO:0000256" key="3">
    <source>
        <dbReference type="ARBA" id="ARBA00022448"/>
    </source>
</evidence>
<organism evidence="10 11">
    <name type="scientific">Fervidicola ferrireducens</name>
    <dbReference type="NCBI Taxonomy" id="520764"/>
    <lineage>
        <taxon>Bacteria</taxon>
        <taxon>Bacillati</taxon>
        <taxon>Bacillota</taxon>
        <taxon>Clostridia</taxon>
        <taxon>Thermosediminibacterales</taxon>
        <taxon>Thermosediminibacteraceae</taxon>
        <taxon>Fervidicola</taxon>
    </lineage>
</organism>
<dbReference type="InParanoid" id="A0A140L072"/>
<dbReference type="FunCoup" id="A0A140L072">
    <property type="interactions" value="55"/>
</dbReference>
<keyword evidence="6 8" id="KW-1133">Transmembrane helix</keyword>
<accession>A0A140L072</accession>
<feature type="domain" description="ABC transmembrane type-1" evidence="9">
    <location>
        <begin position="12"/>
        <end position="206"/>
    </location>
</feature>
<dbReference type="EMBL" id="LOED01000065">
    <property type="protein sequence ID" value="KXG73947.1"/>
    <property type="molecule type" value="Genomic_DNA"/>
</dbReference>
<sequence>MAETVKLLFSATRETVYMVAVSVLIASIFGIPLGVLLYSTDRGRILENSPLNKALGTIVNIFRSIPFVILLIMLIPFTRWLVGKSIGTTAAIVPLSVAAIPFMGRLTETALREVDRGVIEAAQAMGASPFQVITKVLIPEALPSIAAGITITAINLVGYSAMAGVIGGGGLGDLAVRYGYQRFMLDIMLYTVAILVVMVQLIQVLGDLVVKYLSKHR</sequence>
<name>A0A140L072_9FIRM</name>
<dbReference type="STRING" id="520764.AN618_24370"/>
<dbReference type="RefSeq" id="WP_066355569.1">
    <property type="nucleotide sequence ID" value="NZ_LOED01000065.1"/>
</dbReference>
<evidence type="ECO:0000256" key="5">
    <source>
        <dbReference type="ARBA" id="ARBA00022692"/>
    </source>
</evidence>
<dbReference type="InterPro" id="IPR035906">
    <property type="entry name" value="MetI-like_sf"/>
</dbReference>
<dbReference type="Proteomes" id="UP000070427">
    <property type="component" value="Unassembled WGS sequence"/>
</dbReference>
<dbReference type="CDD" id="cd06261">
    <property type="entry name" value="TM_PBP2"/>
    <property type="match status" value="1"/>
</dbReference>
<keyword evidence="5 8" id="KW-0812">Transmembrane</keyword>
<dbReference type="InterPro" id="IPR000515">
    <property type="entry name" value="MetI-like"/>
</dbReference>
<dbReference type="PANTHER" id="PTHR30450">
    <property type="entry name" value="ABC TRANSPORTER PERMEASE"/>
    <property type="match status" value="1"/>
</dbReference>
<evidence type="ECO:0000313" key="10">
    <source>
        <dbReference type="EMBL" id="KXG73947.1"/>
    </source>
</evidence>
<dbReference type="Gene3D" id="1.10.3720.10">
    <property type="entry name" value="MetI-like"/>
    <property type="match status" value="1"/>
</dbReference>
<gene>
    <name evidence="10" type="primary">metP</name>
    <name evidence="10" type="ORF">AN618_24370</name>
</gene>
<evidence type="ECO:0000256" key="4">
    <source>
        <dbReference type="ARBA" id="ARBA00022475"/>
    </source>
</evidence>
<keyword evidence="4" id="KW-1003">Cell membrane</keyword>
<keyword evidence="7 8" id="KW-0472">Membrane</keyword>
<feature type="transmembrane region" description="Helical" evidence="8">
    <location>
        <begin position="16"/>
        <end position="39"/>
    </location>
</feature>
<evidence type="ECO:0000256" key="6">
    <source>
        <dbReference type="ARBA" id="ARBA00022989"/>
    </source>
</evidence>
<dbReference type="FunFam" id="1.10.3720.10:FF:000002">
    <property type="entry name" value="D-methionine ABC transporter permease MetI"/>
    <property type="match status" value="1"/>
</dbReference>
<proteinExistence type="inferred from homology"/>
<dbReference type="PATRIC" id="fig|520764.3.peg.2635"/>
<dbReference type="Pfam" id="PF00528">
    <property type="entry name" value="BPD_transp_1"/>
    <property type="match status" value="1"/>
</dbReference>
<keyword evidence="3 8" id="KW-0813">Transport</keyword>
<evidence type="ECO:0000256" key="8">
    <source>
        <dbReference type="RuleBase" id="RU363032"/>
    </source>
</evidence>
<keyword evidence="11" id="KW-1185">Reference proteome</keyword>
<comment type="subcellular location">
    <subcellularLocation>
        <location evidence="1 8">Cell membrane</location>
        <topology evidence="1 8">Multi-pass membrane protein</topology>
    </subcellularLocation>
</comment>
<dbReference type="AlphaFoldDB" id="A0A140L072"/>
<dbReference type="OrthoDB" id="9793490at2"/>
<feature type="transmembrane region" description="Helical" evidence="8">
    <location>
        <begin position="51"/>
        <end position="75"/>
    </location>
</feature>
<evidence type="ECO:0000256" key="1">
    <source>
        <dbReference type="ARBA" id="ARBA00004651"/>
    </source>
</evidence>
<feature type="transmembrane region" description="Helical" evidence="8">
    <location>
        <begin position="145"/>
        <end position="167"/>
    </location>
</feature>
<comment type="caution">
    <text evidence="10">The sequence shown here is derived from an EMBL/GenBank/DDBJ whole genome shotgun (WGS) entry which is preliminary data.</text>
</comment>
<evidence type="ECO:0000259" key="9">
    <source>
        <dbReference type="PROSITE" id="PS50928"/>
    </source>
</evidence>
<dbReference type="PANTHER" id="PTHR30450:SF1">
    <property type="entry name" value="D-METHIONINE TRANSPORT SYSTEM PERMEASE PROTEIN METI-RELATED"/>
    <property type="match status" value="1"/>
</dbReference>
<evidence type="ECO:0000256" key="2">
    <source>
        <dbReference type="ARBA" id="ARBA00007069"/>
    </source>
</evidence>
<dbReference type="SUPFAM" id="SSF161098">
    <property type="entry name" value="MetI-like"/>
    <property type="match status" value="1"/>
</dbReference>
<dbReference type="GO" id="GO:0005886">
    <property type="term" value="C:plasma membrane"/>
    <property type="evidence" value="ECO:0007669"/>
    <property type="project" value="UniProtKB-SubCell"/>
</dbReference>
<comment type="similarity">
    <text evidence="2">Belongs to the binding-protein-dependent transport system permease family. CysTW subfamily.</text>
</comment>